<reference evidence="2" key="1">
    <citation type="submission" date="2023-03" db="EMBL/GenBank/DDBJ databases">
        <title>Massive genome expansion in bonnet fungi (Mycena s.s.) driven by repeated elements and novel gene families across ecological guilds.</title>
        <authorList>
            <consortium name="Lawrence Berkeley National Laboratory"/>
            <person name="Harder C.B."/>
            <person name="Miyauchi S."/>
            <person name="Viragh M."/>
            <person name="Kuo A."/>
            <person name="Thoen E."/>
            <person name="Andreopoulos B."/>
            <person name="Lu D."/>
            <person name="Skrede I."/>
            <person name="Drula E."/>
            <person name="Henrissat B."/>
            <person name="Morin E."/>
            <person name="Kohler A."/>
            <person name="Barry K."/>
            <person name="LaButti K."/>
            <person name="Morin E."/>
            <person name="Salamov A."/>
            <person name="Lipzen A."/>
            <person name="Mereny Z."/>
            <person name="Hegedus B."/>
            <person name="Baldrian P."/>
            <person name="Stursova M."/>
            <person name="Weitz H."/>
            <person name="Taylor A."/>
            <person name="Grigoriev I.V."/>
            <person name="Nagy L.G."/>
            <person name="Martin F."/>
            <person name="Kauserud H."/>
        </authorList>
    </citation>
    <scope>NUCLEOTIDE SEQUENCE</scope>
    <source>
        <strain evidence="2">CBHHK182m</strain>
    </source>
</reference>
<dbReference type="Proteomes" id="UP001215598">
    <property type="component" value="Unassembled WGS sequence"/>
</dbReference>
<accession>A0AAD7JNT1</accession>
<keyword evidence="3" id="KW-1185">Reference proteome</keyword>
<feature type="region of interest" description="Disordered" evidence="1">
    <location>
        <begin position="88"/>
        <end position="140"/>
    </location>
</feature>
<evidence type="ECO:0000313" key="3">
    <source>
        <dbReference type="Proteomes" id="UP001215598"/>
    </source>
</evidence>
<feature type="compositionally biased region" description="Basic residues" evidence="1">
    <location>
        <begin position="98"/>
        <end position="109"/>
    </location>
</feature>
<organism evidence="2 3">
    <name type="scientific">Mycena metata</name>
    <dbReference type="NCBI Taxonomy" id="1033252"/>
    <lineage>
        <taxon>Eukaryota</taxon>
        <taxon>Fungi</taxon>
        <taxon>Dikarya</taxon>
        <taxon>Basidiomycota</taxon>
        <taxon>Agaricomycotina</taxon>
        <taxon>Agaricomycetes</taxon>
        <taxon>Agaricomycetidae</taxon>
        <taxon>Agaricales</taxon>
        <taxon>Marasmiineae</taxon>
        <taxon>Mycenaceae</taxon>
        <taxon>Mycena</taxon>
    </lineage>
</organism>
<evidence type="ECO:0000313" key="2">
    <source>
        <dbReference type="EMBL" id="KAJ7768799.1"/>
    </source>
</evidence>
<gene>
    <name evidence="2" type="ORF">B0H16DRAFT_1452731</name>
</gene>
<dbReference type="EMBL" id="JARKIB010000019">
    <property type="protein sequence ID" value="KAJ7768799.1"/>
    <property type="molecule type" value="Genomic_DNA"/>
</dbReference>
<evidence type="ECO:0000256" key="1">
    <source>
        <dbReference type="SAM" id="MobiDB-lite"/>
    </source>
</evidence>
<protein>
    <submittedName>
        <fullName evidence="2">Uncharacterized protein</fullName>
    </submittedName>
</protein>
<proteinExistence type="predicted"/>
<sequence>MPDRIRQRRRQQRVRRSCIFYVVEFGGDDVEAGAFAACFFGDGLAHAVVGEAPACIGQVAWMPVVSRVVEAEYDGCGRKAVHPQQLFLPSSSSESQHNKKSLAIHRKPAARTQAASTRKMREARVKRTHQSMIRCRPRMD</sequence>
<name>A0AAD7JNT1_9AGAR</name>
<comment type="caution">
    <text evidence="2">The sequence shown here is derived from an EMBL/GenBank/DDBJ whole genome shotgun (WGS) entry which is preliminary data.</text>
</comment>
<dbReference type="AlphaFoldDB" id="A0AAD7JNT1"/>